<evidence type="ECO:0000256" key="1">
    <source>
        <dbReference type="SAM" id="SignalP"/>
    </source>
</evidence>
<keyword evidence="1" id="KW-0732">Signal</keyword>
<evidence type="ECO:0000313" key="3">
    <source>
        <dbReference type="Proteomes" id="UP000295680"/>
    </source>
</evidence>
<dbReference type="AlphaFoldDB" id="A0A4V2S5U8"/>
<reference evidence="2 3" key="1">
    <citation type="submission" date="2019-03" db="EMBL/GenBank/DDBJ databases">
        <title>Genomic Encyclopedia of Type Strains, Phase IV (KMG-IV): sequencing the most valuable type-strain genomes for metagenomic binning, comparative biology and taxonomic classification.</title>
        <authorList>
            <person name="Goeker M."/>
        </authorList>
    </citation>
    <scope>NUCLEOTIDE SEQUENCE [LARGE SCALE GENOMIC DNA]</scope>
    <source>
        <strain evidence="2 3">DSM 45934</strain>
    </source>
</reference>
<dbReference type="EMBL" id="SLWS01000010">
    <property type="protein sequence ID" value="TCO53490.1"/>
    <property type="molecule type" value="Genomic_DNA"/>
</dbReference>
<name>A0A4V2S5U8_9PSEU</name>
<sequence length="76" mass="7883">MRLRNVLLAGLLAGGLAVVPVGAASAIGGGNTLTVIAYFSDGSKQNLVGQKWWGCSGQDGNWGATTPYLTYYYPAC</sequence>
<feature type="chain" id="PRO_5038689426" evidence="1">
    <location>
        <begin position="24"/>
        <end position="76"/>
    </location>
</feature>
<dbReference type="Pfam" id="PF19806">
    <property type="entry name" value="DUF6289"/>
    <property type="match status" value="1"/>
</dbReference>
<proteinExistence type="predicted"/>
<dbReference type="Proteomes" id="UP000295680">
    <property type="component" value="Unassembled WGS sequence"/>
</dbReference>
<comment type="caution">
    <text evidence="2">The sequence shown here is derived from an EMBL/GenBank/DDBJ whole genome shotgun (WGS) entry which is preliminary data.</text>
</comment>
<gene>
    <name evidence="2" type="ORF">EV192_11079</name>
</gene>
<protein>
    <submittedName>
        <fullName evidence="2">Uncharacterized protein</fullName>
    </submittedName>
</protein>
<evidence type="ECO:0000313" key="2">
    <source>
        <dbReference type="EMBL" id="TCO53490.1"/>
    </source>
</evidence>
<keyword evidence="3" id="KW-1185">Reference proteome</keyword>
<dbReference type="RefSeq" id="WP_132123471.1">
    <property type="nucleotide sequence ID" value="NZ_SLWS01000010.1"/>
</dbReference>
<organism evidence="2 3">
    <name type="scientific">Actinocrispum wychmicini</name>
    <dbReference type="NCBI Taxonomy" id="1213861"/>
    <lineage>
        <taxon>Bacteria</taxon>
        <taxon>Bacillati</taxon>
        <taxon>Actinomycetota</taxon>
        <taxon>Actinomycetes</taxon>
        <taxon>Pseudonocardiales</taxon>
        <taxon>Pseudonocardiaceae</taxon>
        <taxon>Actinocrispum</taxon>
    </lineage>
</organism>
<dbReference type="InterPro" id="IPR046256">
    <property type="entry name" value="DUF6289"/>
</dbReference>
<feature type="signal peptide" evidence="1">
    <location>
        <begin position="1"/>
        <end position="23"/>
    </location>
</feature>
<accession>A0A4V2S5U8</accession>